<evidence type="ECO:0000256" key="4">
    <source>
        <dbReference type="ARBA" id="ARBA00022989"/>
    </source>
</evidence>
<dbReference type="InterPro" id="IPR050469">
    <property type="entry name" value="Diguanylate_Cyclase"/>
</dbReference>
<dbReference type="RefSeq" id="WP_120462930.1">
    <property type="nucleotide sequence ID" value="NZ_KZ987724.1"/>
</dbReference>
<dbReference type="PROSITE" id="PS50887">
    <property type="entry name" value="GGDEF"/>
    <property type="match status" value="1"/>
</dbReference>
<dbReference type="SUPFAM" id="SSF55073">
    <property type="entry name" value="Nucleotide cyclase"/>
    <property type="match status" value="1"/>
</dbReference>
<keyword evidence="3 6" id="KW-0812">Transmembrane</keyword>
<feature type="transmembrane region" description="Helical" evidence="6">
    <location>
        <begin position="132"/>
        <end position="153"/>
    </location>
</feature>
<comment type="caution">
    <text evidence="8">The sequence shown here is derived from an EMBL/GenBank/DDBJ whole genome shotgun (WGS) entry which is preliminary data.</text>
</comment>
<proteinExistence type="predicted"/>
<evidence type="ECO:0000313" key="8">
    <source>
        <dbReference type="EMBL" id="GGG02567.1"/>
    </source>
</evidence>
<dbReference type="Pfam" id="PF00990">
    <property type="entry name" value="GGDEF"/>
    <property type="match status" value="1"/>
</dbReference>
<evidence type="ECO:0000256" key="2">
    <source>
        <dbReference type="ARBA" id="ARBA00022475"/>
    </source>
</evidence>
<feature type="transmembrane region" description="Helical" evidence="6">
    <location>
        <begin position="35"/>
        <end position="55"/>
    </location>
</feature>
<keyword evidence="9" id="KW-1185">Reference proteome</keyword>
<name>A0ABQ1VX71_9BACL</name>
<evidence type="ECO:0000256" key="1">
    <source>
        <dbReference type="ARBA" id="ARBA00004651"/>
    </source>
</evidence>
<reference evidence="9" key="1">
    <citation type="journal article" date="2019" name="Int. J. Syst. Evol. Microbiol.">
        <title>The Global Catalogue of Microorganisms (GCM) 10K type strain sequencing project: providing services to taxonomists for standard genome sequencing and annotation.</title>
        <authorList>
            <consortium name="The Broad Institute Genomics Platform"/>
            <consortium name="The Broad Institute Genome Sequencing Center for Infectious Disease"/>
            <person name="Wu L."/>
            <person name="Ma J."/>
        </authorList>
    </citation>
    <scope>NUCLEOTIDE SEQUENCE [LARGE SCALE GENOMIC DNA]</scope>
    <source>
        <strain evidence="9">CGMCC 1.15420</strain>
    </source>
</reference>
<keyword evidence="5 6" id="KW-0472">Membrane</keyword>
<dbReference type="PANTHER" id="PTHR45138:SF9">
    <property type="entry name" value="DIGUANYLATE CYCLASE DGCM-RELATED"/>
    <property type="match status" value="1"/>
</dbReference>
<feature type="transmembrane region" description="Helical" evidence="6">
    <location>
        <begin position="76"/>
        <end position="99"/>
    </location>
</feature>
<accession>A0ABQ1VX71</accession>
<dbReference type="PANTHER" id="PTHR45138">
    <property type="entry name" value="REGULATORY COMPONENTS OF SENSORY TRANSDUCTION SYSTEM"/>
    <property type="match status" value="1"/>
</dbReference>
<dbReference type="Pfam" id="PF07694">
    <property type="entry name" value="5TM-5TMR_LYT"/>
    <property type="match status" value="1"/>
</dbReference>
<sequence length="359" mass="40828">MIVNIVNNFTLLTASLFFGNMIWGKLELRNLTHKLRFLLLIGFLLGFLGILLMYYTFPLKEAILVDFREFAIMISVYVGGWVSGLITTLMIIIFQLFFIQNMDNFLPWIGVFSSIATFIISCLILKCRNLSFTRWLLTLSIMLLMSDLIYNIVYDCQKVTASLGLFTVCYSIVGLFLYIMLKYLSHSAESLRVMREAASRDFLTGFYNSRTFEVILDQQFATTDRCGIPFSLLVIDIDFFKKVNDTYGHAAGDAVLLQFAEVMRCTFRQRDHLIRLGGEEFVVLVEDCDAEQARMVAERMRSTVESTIFTLKDGSELSITVSIGCSTYPDTNKELLLEVADGKLYLAKKSGRNQVGGDE</sequence>
<evidence type="ECO:0000256" key="5">
    <source>
        <dbReference type="ARBA" id="ARBA00023136"/>
    </source>
</evidence>
<feature type="transmembrane region" description="Helical" evidence="6">
    <location>
        <begin position="159"/>
        <end position="181"/>
    </location>
</feature>
<dbReference type="Proteomes" id="UP000608420">
    <property type="component" value="Unassembled WGS sequence"/>
</dbReference>
<dbReference type="InterPro" id="IPR029787">
    <property type="entry name" value="Nucleotide_cyclase"/>
</dbReference>
<evidence type="ECO:0000259" key="7">
    <source>
        <dbReference type="PROSITE" id="PS50887"/>
    </source>
</evidence>
<dbReference type="SMART" id="SM00267">
    <property type="entry name" value="GGDEF"/>
    <property type="match status" value="1"/>
</dbReference>
<organism evidence="8 9">
    <name type="scientific">Paenibacillus aceti</name>
    <dbReference type="NCBI Taxonomy" id="1820010"/>
    <lineage>
        <taxon>Bacteria</taxon>
        <taxon>Bacillati</taxon>
        <taxon>Bacillota</taxon>
        <taxon>Bacilli</taxon>
        <taxon>Bacillales</taxon>
        <taxon>Paenibacillaceae</taxon>
        <taxon>Paenibacillus</taxon>
    </lineage>
</organism>
<keyword evidence="4 6" id="KW-1133">Transmembrane helix</keyword>
<dbReference type="CDD" id="cd01949">
    <property type="entry name" value="GGDEF"/>
    <property type="match status" value="1"/>
</dbReference>
<protein>
    <submittedName>
        <fullName evidence="8">GGDEF domain-containing protein</fullName>
    </submittedName>
</protein>
<dbReference type="InterPro" id="IPR043128">
    <property type="entry name" value="Rev_trsase/Diguanyl_cyclase"/>
</dbReference>
<dbReference type="EMBL" id="BMIW01000017">
    <property type="protein sequence ID" value="GGG02567.1"/>
    <property type="molecule type" value="Genomic_DNA"/>
</dbReference>
<gene>
    <name evidence="8" type="ORF">GCM10010913_25380</name>
</gene>
<dbReference type="Gene3D" id="3.30.70.270">
    <property type="match status" value="1"/>
</dbReference>
<feature type="transmembrane region" description="Helical" evidence="6">
    <location>
        <begin position="5"/>
        <end position="23"/>
    </location>
</feature>
<evidence type="ECO:0000313" key="9">
    <source>
        <dbReference type="Proteomes" id="UP000608420"/>
    </source>
</evidence>
<dbReference type="NCBIfam" id="TIGR00254">
    <property type="entry name" value="GGDEF"/>
    <property type="match status" value="1"/>
</dbReference>
<feature type="transmembrane region" description="Helical" evidence="6">
    <location>
        <begin position="105"/>
        <end position="125"/>
    </location>
</feature>
<evidence type="ECO:0000256" key="6">
    <source>
        <dbReference type="SAM" id="Phobius"/>
    </source>
</evidence>
<feature type="domain" description="GGDEF" evidence="7">
    <location>
        <begin position="228"/>
        <end position="359"/>
    </location>
</feature>
<dbReference type="InterPro" id="IPR011620">
    <property type="entry name" value="Sig_transdc_His_kinase_LytS_TM"/>
</dbReference>
<dbReference type="InterPro" id="IPR000160">
    <property type="entry name" value="GGDEF_dom"/>
</dbReference>
<comment type="subcellular location">
    <subcellularLocation>
        <location evidence="1">Cell membrane</location>
        <topology evidence="1">Multi-pass membrane protein</topology>
    </subcellularLocation>
</comment>
<evidence type="ECO:0000256" key="3">
    <source>
        <dbReference type="ARBA" id="ARBA00022692"/>
    </source>
</evidence>
<keyword evidence="2" id="KW-1003">Cell membrane</keyword>